<evidence type="ECO:0000313" key="1">
    <source>
        <dbReference type="EMBL" id="MDR6867705.1"/>
    </source>
</evidence>
<protein>
    <submittedName>
        <fullName evidence="1">Uncharacterized protein</fullName>
    </submittedName>
</protein>
<dbReference type="EMBL" id="JAVDUM010000009">
    <property type="protein sequence ID" value="MDR6867705.1"/>
    <property type="molecule type" value="Genomic_DNA"/>
</dbReference>
<accession>A0ABU1SDM8</accession>
<comment type="caution">
    <text evidence="1">The sequence shown here is derived from an EMBL/GenBank/DDBJ whole genome shotgun (WGS) entry which is preliminary data.</text>
</comment>
<reference evidence="1 2" key="1">
    <citation type="submission" date="2023-07" db="EMBL/GenBank/DDBJ databases">
        <title>Sorghum-associated microbial communities from plants grown in Nebraska, USA.</title>
        <authorList>
            <person name="Schachtman D."/>
        </authorList>
    </citation>
    <scope>NUCLEOTIDE SEQUENCE [LARGE SCALE GENOMIC DNA]</scope>
    <source>
        <strain evidence="1 2">2980</strain>
    </source>
</reference>
<dbReference type="RefSeq" id="WP_310020761.1">
    <property type="nucleotide sequence ID" value="NZ_JAVDUM010000009.1"/>
</dbReference>
<keyword evidence="2" id="KW-1185">Reference proteome</keyword>
<dbReference type="Proteomes" id="UP001259347">
    <property type="component" value="Unassembled WGS sequence"/>
</dbReference>
<proteinExistence type="predicted"/>
<name>A0ABU1SDM8_9MICO</name>
<gene>
    <name evidence="1" type="ORF">J2Y69_002309</name>
</gene>
<organism evidence="1 2">
    <name type="scientific">Microbacterium resistens</name>
    <dbReference type="NCBI Taxonomy" id="156977"/>
    <lineage>
        <taxon>Bacteria</taxon>
        <taxon>Bacillati</taxon>
        <taxon>Actinomycetota</taxon>
        <taxon>Actinomycetes</taxon>
        <taxon>Micrococcales</taxon>
        <taxon>Microbacteriaceae</taxon>
        <taxon>Microbacterium</taxon>
    </lineage>
</organism>
<evidence type="ECO:0000313" key="2">
    <source>
        <dbReference type="Proteomes" id="UP001259347"/>
    </source>
</evidence>
<sequence>MKSLSRLLVQHHDVLPYRRADGTAPIVVALPDDAVGDVNGWVQEVGGCANVILAERNGFSVSTWDVDALPTDDTIDLHHDSSMAMLRAWADLSPSGSASFNVLTSVAQAKEIAYQF</sequence>